<dbReference type="Pfam" id="PF00793">
    <property type="entry name" value="DAHP_synth_1"/>
    <property type="match status" value="1"/>
</dbReference>
<evidence type="ECO:0000313" key="11">
    <source>
        <dbReference type="Proteomes" id="UP000075391"/>
    </source>
</evidence>
<dbReference type="EC" id="2.5.1.55" evidence="5"/>
<comment type="pathway">
    <text evidence="2">Bacterial outer membrane biogenesis; lipopolysaccharide biosynthesis.</text>
</comment>
<keyword evidence="6" id="KW-0963">Cytoplasm</keyword>
<evidence type="ECO:0000256" key="3">
    <source>
        <dbReference type="ARBA" id="ARBA00004845"/>
    </source>
</evidence>
<comment type="pathway">
    <text evidence="3">Carbohydrate biosynthesis; 3-deoxy-D-manno-octulosonate biosynthesis; 3-deoxy-D-manno-octulosonate from D-ribulose 5-phosphate: step 2/3.</text>
</comment>
<dbReference type="UniPathway" id="UPA00030"/>
<protein>
    <recommendedName>
        <fullName evidence="5">3-deoxy-8-phosphooctulonate synthase</fullName>
        <ecNumber evidence="5">2.5.1.55</ecNumber>
    </recommendedName>
</protein>
<evidence type="ECO:0000259" key="9">
    <source>
        <dbReference type="Pfam" id="PF00793"/>
    </source>
</evidence>
<dbReference type="InterPro" id="IPR006269">
    <property type="entry name" value="KDO8P_synthase"/>
</dbReference>
<evidence type="ECO:0000256" key="1">
    <source>
        <dbReference type="ARBA" id="ARBA00004496"/>
    </source>
</evidence>
<feature type="domain" description="DAHP synthetase I/KDSA" evidence="9">
    <location>
        <begin position="19"/>
        <end position="277"/>
    </location>
</feature>
<comment type="similarity">
    <text evidence="4">Belongs to the KdsA family.</text>
</comment>
<evidence type="ECO:0000256" key="7">
    <source>
        <dbReference type="ARBA" id="ARBA00022679"/>
    </source>
</evidence>
<dbReference type="Proteomes" id="UP000075391">
    <property type="component" value="Unassembled WGS sequence"/>
</dbReference>
<dbReference type="SUPFAM" id="SSF51569">
    <property type="entry name" value="Aldolase"/>
    <property type="match status" value="1"/>
</dbReference>
<evidence type="ECO:0000256" key="5">
    <source>
        <dbReference type="ARBA" id="ARBA00012693"/>
    </source>
</evidence>
<gene>
    <name evidence="10" type="ORF">AZI85_06965</name>
</gene>
<sequence>MNTGFGPLNKPVVLKNGSETITWGDGKNFVLFAGPDIIEDEGMVLETGKEIQRVTKALGIPWILKCSFDKANRQSAASFRGPGVNSALKSLEKIKGELGCALLTDVHETIQVKETAEVADVLQIPAFLSRQTDLLVETAKTGKVIHIKKGQFLAPWDMKAIAQKAVNAGNDKILLCERGTTFGYNRLINDMTGLVEMRRLGFPVIMDCTHSTQLPGATGESSGGRGDMVWPLARAAMAVGVDGIFLETHPNPEKALCDGPTSLPLKNLETVLTNLKKIWTTHF</sequence>
<reference evidence="10 11" key="1">
    <citation type="submission" date="2016-03" db="EMBL/GenBank/DDBJ databases">
        <authorList>
            <person name="Ploux O."/>
        </authorList>
    </citation>
    <scope>NUCLEOTIDE SEQUENCE [LARGE SCALE GENOMIC DNA]</scope>
    <source>
        <strain evidence="10 11">BER2</strain>
    </source>
</reference>
<dbReference type="RefSeq" id="WP_063244088.1">
    <property type="nucleotide sequence ID" value="NZ_CP168967.1"/>
</dbReference>
<evidence type="ECO:0000256" key="2">
    <source>
        <dbReference type="ARBA" id="ARBA00004756"/>
    </source>
</evidence>
<dbReference type="NCBIfam" id="NF003543">
    <property type="entry name" value="PRK05198.1"/>
    <property type="match status" value="1"/>
</dbReference>
<dbReference type="UniPathway" id="UPA00357">
    <property type="reaction ID" value="UER00474"/>
</dbReference>
<dbReference type="GO" id="GO:0005737">
    <property type="term" value="C:cytoplasm"/>
    <property type="evidence" value="ECO:0007669"/>
    <property type="project" value="UniProtKB-SubCell"/>
</dbReference>
<keyword evidence="7" id="KW-0808">Transferase</keyword>
<dbReference type="NCBIfam" id="TIGR01362">
    <property type="entry name" value="KDO8P_synth"/>
    <property type="match status" value="1"/>
</dbReference>
<dbReference type="GO" id="GO:0008676">
    <property type="term" value="F:3-deoxy-8-phosphooctulonate synthase activity"/>
    <property type="evidence" value="ECO:0007669"/>
    <property type="project" value="UniProtKB-EC"/>
</dbReference>
<dbReference type="PANTHER" id="PTHR21057">
    <property type="entry name" value="PHOSPHO-2-DEHYDRO-3-DEOXYHEPTONATE ALDOLASE"/>
    <property type="match status" value="1"/>
</dbReference>
<proteinExistence type="inferred from homology"/>
<dbReference type="InterPro" id="IPR013785">
    <property type="entry name" value="Aldolase_TIM"/>
</dbReference>
<evidence type="ECO:0000256" key="8">
    <source>
        <dbReference type="ARBA" id="ARBA00049112"/>
    </source>
</evidence>
<accession>A0A150WG50</accession>
<dbReference type="Gene3D" id="3.20.20.70">
    <property type="entry name" value="Aldolase class I"/>
    <property type="match status" value="1"/>
</dbReference>
<comment type="caution">
    <text evidence="10">The sequence shown here is derived from an EMBL/GenBank/DDBJ whole genome shotgun (WGS) entry which is preliminary data.</text>
</comment>
<evidence type="ECO:0000313" key="10">
    <source>
        <dbReference type="EMBL" id="KYG61944.1"/>
    </source>
</evidence>
<dbReference type="InterPro" id="IPR006218">
    <property type="entry name" value="DAHP1/KDSA"/>
</dbReference>
<dbReference type="AlphaFoldDB" id="A0A150WG50"/>
<name>A0A150WG50_BDEBC</name>
<comment type="subcellular location">
    <subcellularLocation>
        <location evidence="1">Cytoplasm</location>
    </subcellularLocation>
</comment>
<comment type="catalytic activity">
    <reaction evidence="8">
        <text>D-arabinose 5-phosphate + phosphoenolpyruvate + H2O = 3-deoxy-alpha-D-manno-2-octulosonate-8-phosphate + phosphate</text>
        <dbReference type="Rhea" id="RHEA:14053"/>
        <dbReference type="ChEBI" id="CHEBI:15377"/>
        <dbReference type="ChEBI" id="CHEBI:43474"/>
        <dbReference type="ChEBI" id="CHEBI:57693"/>
        <dbReference type="ChEBI" id="CHEBI:58702"/>
        <dbReference type="ChEBI" id="CHEBI:85985"/>
        <dbReference type="EC" id="2.5.1.55"/>
    </reaction>
</comment>
<dbReference type="GO" id="GO:0009103">
    <property type="term" value="P:lipopolysaccharide biosynthetic process"/>
    <property type="evidence" value="ECO:0007669"/>
    <property type="project" value="UniProtKB-UniPathway"/>
</dbReference>
<evidence type="ECO:0000256" key="6">
    <source>
        <dbReference type="ARBA" id="ARBA00022490"/>
    </source>
</evidence>
<dbReference type="EMBL" id="LUKF01000016">
    <property type="protein sequence ID" value="KYG61944.1"/>
    <property type="molecule type" value="Genomic_DNA"/>
</dbReference>
<dbReference type="OrthoDB" id="5289635at2"/>
<organism evidence="10 11">
    <name type="scientific">Bdellovibrio bacteriovorus</name>
    <dbReference type="NCBI Taxonomy" id="959"/>
    <lineage>
        <taxon>Bacteria</taxon>
        <taxon>Pseudomonadati</taxon>
        <taxon>Bdellovibrionota</taxon>
        <taxon>Bdellovibrionia</taxon>
        <taxon>Bdellovibrionales</taxon>
        <taxon>Pseudobdellovibrionaceae</taxon>
        <taxon>Bdellovibrio</taxon>
    </lineage>
</organism>
<evidence type="ECO:0000256" key="4">
    <source>
        <dbReference type="ARBA" id="ARBA00010499"/>
    </source>
</evidence>